<dbReference type="GO" id="GO:0032259">
    <property type="term" value="P:methylation"/>
    <property type="evidence" value="ECO:0007669"/>
    <property type="project" value="UniProtKB-KW"/>
</dbReference>
<evidence type="ECO:0000313" key="6">
    <source>
        <dbReference type="Proteomes" id="UP001515943"/>
    </source>
</evidence>
<sequence length="262" mass="28154">MTMDKEATERLANSFGAEAALYDRTRPSYPDALVEKIVAASPGPRVVEVGCGTGVLSRQLQAAGLEVLGVEHDERMAEFALGTGVAVEVSKFETWDPAGREFDAVVAGQSWHWVDPEAGAGQVARVLGPGGVFVALWHVFATPEPIADAFVAAYEKVAPQIPLRVGHSYDEAFKSYQAGCVRTGEAFAGTGLFSGTDQWQASWERSYTTVEYRDLMLTMSPMALLTTEQATELLDDVGSAIDAIGGRLTTRYDTLAVVITRS</sequence>
<organism evidence="5 6">
    <name type="scientific">Lentzea indica</name>
    <dbReference type="NCBI Taxonomy" id="2604800"/>
    <lineage>
        <taxon>Bacteria</taxon>
        <taxon>Bacillati</taxon>
        <taxon>Actinomycetota</taxon>
        <taxon>Actinomycetes</taxon>
        <taxon>Pseudonocardiales</taxon>
        <taxon>Pseudonocardiaceae</taxon>
        <taxon>Lentzea</taxon>
    </lineage>
</organism>
<evidence type="ECO:0000256" key="3">
    <source>
        <dbReference type="ARBA" id="ARBA00022679"/>
    </source>
</evidence>
<evidence type="ECO:0000313" key="5">
    <source>
        <dbReference type="EMBL" id="NKE60309.1"/>
    </source>
</evidence>
<evidence type="ECO:0000259" key="4">
    <source>
        <dbReference type="Pfam" id="PF08241"/>
    </source>
</evidence>
<protein>
    <submittedName>
        <fullName evidence="5">Class I SAM-dependent methyltransferase</fullName>
    </submittedName>
</protein>
<keyword evidence="3" id="KW-0808">Transferase</keyword>
<dbReference type="InterPro" id="IPR020596">
    <property type="entry name" value="rRNA_Ade_Mease_Trfase_CS"/>
</dbReference>
<dbReference type="Proteomes" id="UP001515943">
    <property type="component" value="Unassembled WGS sequence"/>
</dbReference>
<dbReference type="Pfam" id="PF08241">
    <property type="entry name" value="Methyltransf_11"/>
    <property type="match status" value="1"/>
</dbReference>
<keyword evidence="6" id="KW-1185">Reference proteome</keyword>
<proteinExistence type="inferred from homology"/>
<dbReference type="Gene3D" id="3.40.50.150">
    <property type="entry name" value="Vaccinia Virus protein VP39"/>
    <property type="match status" value="1"/>
</dbReference>
<dbReference type="SUPFAM" id="SSF53335">
    <property type="entry name" value="S-adenosyl-L-methionine-dependent methyltransferases"/>
    <property type="match status" value="1"/>
</dbReference>
<evidence type="ECO:0000256" key="2">
    <source>
        <dbReference type="ARBA" id="ARBA00022603"/>
    </source>
</evidence>
<dbReference type="GO" id="GO:0008168">
    <property type="term" value="F:methyltransferase activity"/>
    <property type="evidence" value="ECO:0007669"/>
    <property type="project" value="UniProtKB-KW"/>
</dbReference>
<dbReference type="PANTHER" id="PTHR44942:SF4">
    <property type="entry name" value="METHYLTRANSFERASE TYPE 11 DOMAIN-CONTAINING PROTEIN"/>
    <property type="match status" value="1"/>
</dbReference>
<feature type="domain" description="Methyltransferase type 11" evidence="4">
    <location>
        <begin position="47"/>
        <end position="134"/>
    </location>
</feature>
<dbReference type="PROSITE" id="PS01131">
    <property type="entry name" value="RRNA_A_DIMETH"/>
    <property type="match status" value="1"/>
</dbReference>
<dbReference type="InterPro" id="IPR051052">
    <property type="entry name" value="Diverse_substrate_MTase"/>
</dbReference>
<comment type="similarity">
    <text evidence="1">Belongs to the methyltransferase superfamily.</text>
</comment>
<dbReference type="CDD" id="cd02440">
    <property type="entry name" value="AdoMet_MTases"/>
    <property type="match status" value="1"/>
</dbReference>
<keyword evidence="2 5" id="KW-0489">Methyltransferase</keyword>
<evidence type="ECO:0000256" key="1">
    <source>
        <dbReference type="ARBA" id="ARBA00008361"/>
    </source>
</evidence>
<dbReference type="InterPro" id="IPR013216">
    <property type="entry name" value="Methyltransf_11"/>
</dbReference>
<name>A0ABX1FMT6_9PSEU</name>
<gene>
    <name evidence="5" type="ORF">FXN61_27325</name>
</gene>
<reference evidence="5 6" key="1">
    <citation type="submission" date="2019-08" db="EMBL/GenBank/DDBJ databases">
        <title>Lentzea from Indian Himalayas.</title>
        <authorList>
            <person name="Mandal S."/>
            <person name="Mallick Gupta A."/>
            <person name="Maiti P.K."/>
            <person name="Sarkar J."/>
            <person name="Mandal S."/>
        </authorList>
    </citation>
    <scope>NUCLEOTIDE SEQUENCE [LARGE SCALE GENOMIC DNA]</scope>
    <source>
        <strain evidence="5 6">PSKA42</strain>
    </source>
</reference>
<dbReference type="PANTHER" id="PTHR44942">
    <property type="entry name" value="METHYLTRANSF_11 DOMAIN-CONTAINING PROTEIN"/>
    <property type="match status" value="1"/>
</dbReference>
<dbReference type="RefSeq" id="WP_167976970.1">
    <property type="nucleotide sequence ID" value="NZ_VSRL01000117.1"/>
</dbReference>
<dbReference type="InterPro" id="IPR029063">
    <property type="entry name" value="SAM-dependent_MTases_sf"/>
</dbReference>
<dbReference type="EMBL" id="VSRL01000117">
    <property type="protein sequence ID" value="NKE60309.1"/>
    <property type="molecule type" value="Genomic_DNA"/>
</dbReference>
<comment type="caution">
    <text evidence="5">The sequence shown here is derived from an EMBL/GenBank/DDBJ whole genome shotgun (WGS) entry which is preliminary data.</text>
</comment>
<accession>A0ABX1FMT6</accession>